<dbReference type="AlphaFoldDB" id="A0A0M6Y9U5"/>
<protein>
    <submittedName>
        <fullName evidence="3">Putative chitinase</fullName>
    </submittedName>
</protein>
<keyword evidence="1" id="KW-0812">Transmembrane</keyword>
<reference evidence="4" key="1">
    <citation type="submission" date="2015-07" db="EMBL/GenBank/DDBJ databases">
        <authorList>
            <person name="Rodrigo-Torres Lidia"/>
            <person name="Arahal R.David."/>
        </authorList>
    </citation>
    <scope>NUCLEOTIDE SEQUENCE [LARGE SCALE GENOMIC DNA]</scope>
    <source>
        <strain evidence="4">CECT 4801</strain>
    </source>
</reference>
<name>A0A0M6Y9U5_9HYPH</name>
<dbReference type="PANTHER" id="PTHR34408">
    <property type="entry name" value="FAMILY PROTEIN, PUTATIVE-RELATED"/>
    <property type="match status" value="1"/>
</dbReference>
<dbReference type="InterPro" id="IPR052354">
    <property type="entry name" value="Cell_Wall_Dynamics_Protein"/>
</dbReference>
<dbReference type="InterPro" id="IPR023346">
    <property type="entry name" value="Lysozyme-like_dom_sf"/>
</dbReference>
<dbReference type="GO" id="GO:0016998">
    <property type="term" value="P:cell wall macromolecule catabolic process"/>
    <property type="evidence" value="ECO:0007669"/>
    <property type="project" value="InterPro"/>
</dbReference>
<sequence length="274" mass="29920">MFTLSDLKKIAPTGRVSIMRGIVDNRHILFDAGINTPKRLAHFLAQAAHETAGFRTLEEYGGSAYFTKMYDPFAPSARGRKRAKRLGNTQRGDGARFHGRGIFQYTGRYNYRVGGRAIGVDLERYPEKASLPVNSVKLAVHYWNSRGLNRYADRADTAAAVKTITKRINGGYNGLSDRREYFRRACKVLGVEIKVAGKSVTSSNVVKAGMGLGGFGLAGIAEQVSSGRQIVDGTSAISQSLGFDPVLGIGALVIVGLVGFIVYDRWFKSRYEGV</sequence>
<accession>A0A0M6Y9U5</accession>
<evidence type="ECO:0000313" key="3">
    <source>
        <dbReference type="EMBL" id="CTQ45781.1"/>
    </source>
</evidence>
<organism evidence="3 4">
    <name type="scientific">Roseibium aggregatum</name>
    <dbReference type="NCBI Taxonomy" id="187304"/>
    <lineage>
        <taxon>Bacteria</taxon>
        <taxon>Pseudomonadati</taxon>
        <taxon>Pseudomonadota</taxon>
        <taxon>Alphaproteobacteria</taxon>
        <taxon>Hyphomicrobiales</taxon>
        <taxon>Stappiaceae</taxon>
        <taxon>Roseibium</taxon>
    </lineage>
</organism>
<dbReference type="GO" id="GO:0004568">
    <property type="term" value="F:chitinase activity"/>
    <property type="evidence" value="ECO:0007669"/>
    <property type="project" value="InterPro"/>
</dbReference>
<gene>
    <name evidence="3" type="ORF">LAL4801_04236</name>
</gene>
<keyword evidence="1" id="KW-0472">Membrane</keyword>
<dbReference type="RefSeq" id="WP_055659032.1">
    <property type="nucleotide sequence ID" value="NZ_CXST01000002.1"/>
</dbReference>
<dbReference type="EMBL" id="CXST01000002">
    <property type="protein sequence ID" value="CTQ45781.1"/>
    <property type="molecule type" value="Genomic_DNA"/>
</dbReference>
<dbReference type="Gene3D" id="1.10.530.10">
    <property type="match status" value="1"/>
</dbReference>
<proteinExistence type="predicted"/>
<dbReference type="OrthoDB" id="3078754at2"/>
<dbReference type="SUPFAM" id="SSF53955">
    <property type="entry name" value="Lysozyme-like"/>
    <property type="match status" value="1"/>
</dbReference>
<evidence type="ECO:0000256" key="1">
    <source>
        <dbReference type="SAM" id="Phobius"/>
    </source>
</evidence>
<dbReference type="PANTHER" id="PTHR34408:SF1">
    <property type="entry name" value="GLYCOSYL HYDROLASE FAMILY 19 DOMAIN-CONTAINING PROTEIN HI_1415"/>
    <property type="match status" value="1"/>
</dbReference>
<evidence type="ECO:0000313" key="4">
    <source>
        <dbReference type="Proteomes" id="UP000048926"/>
    </source>
</evidence>
<dbReference type="Proteomes" id="UP000048926">
    <property type="component" value="Unassembled WGS sequence"/>
</dbReference>
<keyword evidence="1" id="KW-1133">Transmembrane helix</keyword>
<keyword evidence="4" id="KW-1185">Reference proteome</keyword>
<dbReference type="Pfam" id="PF00182">
    <property type="entry name" value="Glyco_hydro_19"/>
    <property type="match status" value="1"/>
</dbReference>
<feature type="transmembrane region" description="Helical" evidence="1">
    <location>
        <begin position="245"/>
        <end position="263"/>
    </location>
</feature>
<dbReference type="InterPro" id="IPR000726">
    <property type="entry name" value="Glyco_hydro_19_cat"/>
</dbReference>
<feature type="domain" description="Glycoside hydrolase family 19 catalytic" evidence="2">
    <location>
        <begin position="38"/>
        <end position="147"/>
    </location>
</feature>
<dbReference type="GO" id="GO:0006032">
    <property type="term" value="P:chitin catabolic process"/>
    <property type="evidence" value="ECO:0007669"/>
    <property type="project" value="InterPro"/>
</dbReference>
<evidence type="ECO:0000259" key="2">
    <source>
        <dbReference type="Pfam" id="PF00182"/>
    </source>
</evidence>